<reference evidence="3 4" key="1">
    <citation type="journal article" date="2024" name="Int. J. Syst. Evol. Microbiol.">
        <title>Clostridium omnivorum sp. nov., isolated from anoxic soil under the treatment of reductive soil disinfestation.</title>
        <authorList>
            <person name="Ueki A."/>
            <person name="Tonouchi A."/>
            <person name="Kaku N."/>
            <person name="Honma S."/>
            <person name="Ueki K."/>
        </authorList>
    </citation>
    <scope>NUCLEOTIDE SEQUENCE [LARGE SCALE GENOMIC DNA]</scope>
    <source>
        <strain evidence="3 4">E14</strain>
    </source>
</reference>
<name>A0ABQ5N519_9CLOT</name>
<keyword evidence="1" id="KW-0413">Isomerase</keyword>
<dbReference type="RefSeq" id="WP_264849595.1">
    <property type="nucleotide sequence ID" value="NZ_BRXR01000001.1"/>
</dbReference>
<evidence type="ECO:0000259" key="2">
    <source>
        <dbReference type="PROSITE" id="PS51168"/>
    </source>
</evidence>
<evidence type="ECO:0000313" key="3">
    <source>
        <dbReference type="EMBL" id="GLC30333.1"/>
    </source>
</evidence>
<dbReference type="EMBL" id="BRXR01000001">
    <property type="protein sequence ID" value="GLC30333.1"/>
    <property type="molecule type" value="Genomic_DNA"/>
</dbReference>
<dbReference type="InterPro" id="IPR002701">
    <property type="entry name" value="CM_II_prokaryot"/>
</dbReference>
<dbReference type="PROSITE" id="PS51168">
    <property type="entry name" value="CHORISMATE_MUT_2"/>
    <property type="match status" value="1"/>
</dbReference>
<dbReference type="InterPro" id="IPR036263">
    <property type="entry name" value="Chorismate_II_sf"/>
</dbReference>
<dbReference type="PANTHER" id="PTHR38041">
    <property type="entry name" value="CHORISMATE MUTASE"/>
    <property type="match status" value="1"/>
</dbReference>
<accession>A0ABQ5N519</accession>
<organism evidence="3 4">
    <name type="scientific">Clostridium omnivorum</name>
    <dbReference type="NCBI Taxonomy" id="1604902"/>
    <lineage>
        <taxon>Bacteria</taxon>
        <taxon>Bacillati</taxon>
        <taxon>Bacillota</taxon>
        <taxon>Clostridia</taxon>
        <taxon>Eubacteriales</taxon>
        <taxon>Clostridiaceae</taxon>
        <taxon>Clostridium</taxon>
    </lineage>
</organism>
<comment type="caution">
    <text evidence="3">The sequence shown here is derived from an EMBL/GenBank/DDBJ whole genome shotgun (WGS) entry which is preliminary data.</text>
</comment>
<evidence type="ECO:0000256" key="1">
    <source>
        <dbReference type="ARBA" id="ARBA00023235"/>
    </source>
</evidence>
<proteinExistence type="predicted"/>
<evidence type="ECO:0000313" key="4">
    <source>
        <dbReference type="Proteomes" id="UP001208567"/>
    </source>
</evidence>
<dbReference type="NCBIfam" id="TIGR01805">
    <property type="entry name" value="CM_mono_grmpos"/>
    <property type="match status" value="1"/>
</dbReference>
<dbReference type="PANTHER" id="PTHR38041:SF1">
    <property type="entry name" value="CHORISMATE MUTASE"/>
    <property type="match status" value="1"/>
</dbReference>
<dbReference type="Gene3D" id="1.20.59.10">
    <property type="entry name" value="Chorismate mutase"/>
    <property type="match status" value="1"/>
</dbReference>
<dbReference type="SUPFAM" id="SSF48600">
    <property type="entry name" value="Chorismate mutase II"/>
    <property type="match status" value="1"/>
</dbReference>
<sequence>MNDISELRKEIDALDIKLVELFEARMGLSLNIAKYKKENNLQVLNQSREDEVINNCKKHLTYKELDTYLESFMKSLMDISKEYQKDFLSPKDNCR</sequence>
<keyword evidence="4" id="KW-1185">Reference proteome</keyword>
<dbReference type="Pfam" id="PF01817">
    <property type="entry name" value="CM_2"/>
    <property type="match status" value="1"/>
</dbReference>
<feature type="domain" description="Chorismate mutase" evidence="2">
    <location>
        <begin position="1"/>
        <end position="88"/>
    </location>
</feature>
<dbReference type="Proteomes" id="UP001208567">
    <property type="component" value="Unassembled WGS sequence"/>
</dbReference>
<dbReference type="InterPro" id="IPR051331">
    <property type="entry name" value="Chorismate_mutase-related"/>
</dbReference>
<dbReference type="SMART" id="SM00830">
    <property type="entry name" value="CM_2"/>
    <property type="match status" value="1"/>
</dbReference>
<dbReference type="InterPro" id="IPR036979">
    <property type="entry name" value="CM_dom_sf"/>
</dbReference>
<dbReference type="InterPro" id="IPR011279">
    <property type="entry name" value="Chorismate_mutase_GmP"/>
</dbReference>
<protein>
    <submittedName>
        <fullName evidence="3">Chorismate mutase</fullName>
    </submittedName>
</protein>
<gene>
    <name evidence="3" type="ORF">bsdE14_17430</name>
</gene>